<accession>A0A9P5XV07</accession>
<sequence length="239" mass="26232">MKENRDVTICLSEADVLKSQGNDLFRSGRWGEALVAYQSGLGQLPKRKQKVTSGKVEFNGPIDDDEDKEDNKVDNESSINDDDSLEATPATETDILCSKARAILSANIGACHLKLGDYKSAVETCSQALLDDPRYVKALQRRALSNEKINSWSSLTSAQEDYTFLLTLLPTSSPLVKETEQSLRRVKPLAEAAQKTETTEMLNKLKGLGNSILGNFGLSTDNFKFEPNGQGGYSMNFSP</sequence>
<feature type="repeat" description="TPR" evidence="1">
    <location>
        <begin position="102"/>
        <end position="135"/>
    </location>
</feature>
<dbReference type="SMART" id="SM00028">
    <property type="entry name" value="TPR"/>
    <property type="match status" value="2"/>
</dbReference>
<dbReference type="PANTHER" id="PTHR46014">
    <property type="entry name" value="TETRATRICOPEPTIDE REPEAT PROTEIN 1"/>
    <property type="match status" value="1"/>
</dbReference>
<feature type="region of interest" description="Disordered" evidence="2">
    <location>
        <begin position="46"/>
        <end position="85"/>
    </location>
</feature>
<evidence type="ECO:0008006" key="5">
    <source>
        <dbReference type="Google" id="ProtNLM"/>
    </source>
</evidence>
<dbReference type="EMBL" id="MU150387">
    <property type="protein sequence ID" value="KAF9457092.1"/>
    <property type="molecule type" value="Genomic_DNA"/>
</dbReference>
<dbReference type="InterPro" id="IPR052769">
    <property type="entry name" value="TPR_domain_protein"/>
</dbReference>
<dbReference type="OrthoDB" id="1872379at2759"/>
<reference evidence="3" key="1">
    <citation type="submission" date="2020-11" db="EMBL/GenBank/DDBJ databases">
        <authorList>
            <consortium name="DOE Joint Genome Institute"/>
            <person name="Ahrendt S."/>
            <person name="Riley R."/>
            <person name="Andreopoulos W."/>
            <person name="Labutti K."/>
            <person name="Pangilinan J."/>
            <person name="Ruiz-Duenas F.J."/>
            <person name="Barrasa J.M."/>
            <person name="Sanchez-Garcia M."/>
            <person name="Camarero S."/>
            <person name="Miyauchi S."/>
            <person name="Serrano A."/>
            <person name="Linde D."/>
            <person name="Babiker R."/>
            <person name="Drula E."/>
            <person name="Ayuso-Fernandez I."/>
            <person name="Pacheco R."/>
            <person name="Padilla G."/>
            <person name="Ferreira P."/>
            <person name="Barriuso J."/>
            <person name="Kellner H."/>
            <person name="Castanera R."/>
            <person name="Alfaro M."/>
            <person name="Ramirez L."/>
            <person name="Pisabarro A.G."/>
            <person name="Kuo A."/>
            <person name="Tritt A."/>
            <person name="Lipzen A."/>
            <person name="He G."/>
            <person name="Yan M."/>
            <person name="Ng V."/>
            <person name="Cullen D."/>
            <person name="Martin F."/>
            <person name="Rosso M.-N."/>
            <person name="Henrissat B."/>
            <person name="Hibbett D."/>
            <person name="Martinez A.T."/>
            <person name="Grigoriev I.V."/>
        </authorList>
    </citation>
    <scope>NUCLEOTIDE SEQUENCE</scope>
    <source>
        <strain evidence="3">CBS 247.69</strain>
    </source>
</reference>
<proteinExistence type="predicted"/>
<gene>
    <name evidence="3" type="ORF">BDZ94DRAFT_1314517</name>
</gene>
<dbReference type="PROSITE" id="PS50005">
    <property type="entry name" value="TPR"/>
    <property type="match status" value="1"/>
</dbReference>
<dbReference type="Gene3D" id="1.25.40.10">
    <property type="entry name" value="Tetratricopeptide repeat domain"/>
    <property type="match status" value="1"/>
</dbReference>
<keyword evidence="4" id="KW-1185">Reference proteome</keyword>
<evidence type="ECO:0000256" key="2">
    <source>
        <dbReference type="SAM" id="MobiDB-lite"/>
    </source>
</evidence>
<evidence type="ECO:0000313" key="4">
    <source>
        <dbReference type="Proteomes" id="UP000807353"/>
    </source>
</evidence>
<comment type="caution">
    <text evidence="3">The sequence shown here is derived from an EMBL/GenBank/DDBJ whole genome shotgun (WGS) entry which is preliminary data.</text>
</comment>
<protein>
    <recommendedName>
        <fullName evidence="5">Tetratricopeptide repeat protein 1</fullName>
    </recommendedName>
</protein>
<keyword evidence="1" id="KW-0802">TPR repeat</keyword>
<dbReference type="InterPro" id="IPR019734">
    <property type="entry name" value="TPR_rpt"/>
</dbReference>
<evidence type="ECO:0000313" key="3">
    <source>
        <dbReference type="EMBL" id="KAF9457092.1"/>
    </source>
</evidence>
<name>A0A9P5XV07_9AGAR</name>
<organism evidence="3 4">
    <name type="scientific">Collybia nuda</name>
    <dbReference type="NCBI Taxonomy" id="64659"/>
    <lineage>
        <taxon>Eukaryota</taxon>
        <taxon>Fungi</taxon>
        <taxon>Dikarya</taxon>
        <taxon>Basidiomycota</taxon>
        <taxon>Agaricomycotina</taxon>
        <taxon>Agaricomycetes</taxon>
        <taxon>Agaricomycetidae</taxon>
        <taxon>Agaricales</taxon>
        <taxon>Tricholomatineae</taxon>
        <taxon>Clitocybaceae</taxon>
        <taxon>Collybia</taxon>
    </lineage>
</organism>
<evidence type="ECO:0000256" key="1">
    <source>
        <dbReference type="PROSITE-ProRule" id="PRU00339"/>
    </source>
</evidence>
<dbReference type="SUPFAM" id="SSF48452">
    <property type="entry name" value="TPR-like"/>
    <property type="match status" value="1"/>
</dbReference>
<dbReference type="Proteomes" id="UP000807353">
    <property type="component" value="Unassembled WGS sequence"/>
</dbReference>
<dbReference type="AlphaFoldDB" id="A0A9P5XV07"/>
<dbReference type="InterPro" id="IPR011990">
    <property type="entry name" value="TPR-like_helical_dom_sf"/>
</dbReference>
<dbReference type="PANTHER" id="PTHR46014:SF1">
    <property type="entry name" value="TETRATRICOPEPTIDE REPEAT PROTEIN 1"/>
    <property type="match status" value="1"/>
</dbReference>